<sequence>MPSPHDGTNDQSLRRQQAGHLASPSSPSQAATSGSQLSTPIMSQQRAKTFLNTPPSFNDGGNGASVGIPFPNAKTTTSFPQQTPASMMPSQHYGMLEPPAWRPPEADEIEYTDAWNNTYNNQHHYLQPSSNRDDSSIGSNLTNNSLMNTSVICNSHMALRPRGYSCSLTTDAPSIGSCPQAHRVGGGGRISHHRRHPSLPVSIFSSTPHHHNMFSTEQNKRYLNALQPTTKNNPYELNTNFNQSQVQADGAKAGLVGTLLDLYMIDRMVDCASAKMLVTKNDHEDVDGATLPRKTNMGGSKQSSSRRTSLGTVYDIRCILELHKVDKIVDRFKLDLQMPQFFEDEAWEGSVWRDLRRTDVEIENMKLKATEDKKENEELPRREKPVLQFQYDEQSEDGGWEVDEGIGAGGGSAGSSYQFFDPHESDGLHAHSYHHSKVAASISDDLHDVIELLRTDFEVDGASRRHKELEMITPLLLIDQEMNKIRLRTESKDLWDTDLKALYLTDLEVDKAKERKSLESPLVNKGKDSLPLMESSEQLTNEEVKEILSQHIPQGPRKIFQTPRHVVAAKGTLPPADLALPPPVPLSSPQASTNFINSSTHEQANATLATAPTITKRSIFSSREKSSAASQCGFQLGVMAPGTTTTVVMAKGGETIDGIPIGKVVMR</sequence>
<dbReference type="EMBL" id="JALLBG020000192">
    <property type="protein sequence ID" value="KAL3760121.1"/>
    <property type="molecule type" value="Genomic_DNA"/>
</dbReference>
<reference evidence="2 3" key="1">
    <citation type="submission" date="2024-10" db="EMBL/GenBank/DDBJ databases">
        <title>Updated reference genomes for cyclostephanoid diatoms.</title>
        <authorList>
            <person name="Roberts W.R."/>
            <person name="Alverson A.J."/>
        </authorList>
    </citation>
    <scope>NUCLEOTIDE SEQUENCE [LARGE SCALE GENOMIC DNA]</scope>
    <source>
        <strain evidence="2 3">AJA232-27</strain>
    </source>
</reference>
<feature type="region of interest" description="Disordered" evidence="1">
    <location>
        <begin position="122"/>
        <end position="141"/>
    </location>
</feature>
<feature type="compositionally biased region" description="Low complexity" evidence="1">
    <location>
        <begin position="22"/>
        <end position="36"/>
    </location>
</feature>
<evidence type="ECO:0000313" key="3">
    <source>
        <dbReference type="Proteomes" id="UP001530293"/>
    </source>
</evidence>
<dbReference type="Proteomes" id="UP001530293">
    <property type="component" value="Unassembled WGS sequence"/>
</dbReference>
<organism evidence="2 3">
    <name type="scientific">Discostella pseudostelligera</name>
    <dbReference type="NCBI Taxonomy" id="259834"/>
    <lineage>
        <taxon>Eukaryota</taxon>
        <taxon>Sar</taxon>
        <taxon>Stramenopiles</taxon>
        <taxon>Ochrophyta</taxon>
        <taxon>Bacillariophyta</taxon>
        <taxon>Coscinodiscophyceae</taxon>
        <taxon>Thalassiosirophycidae</taxon>
        <taxon>Stephanodiscales</taxon>
        <taxon>Stephanodiscaceae</taxon>
        <taxon>Discostella</taxon>
    </lineage>
</organism>
<feature type="region of interest" description="Disordered" evidence="1">
    <location>
        <begin position="1"/>
        <end position="38"/>
    </location>
</feature>
<protein>
    <submittedName>
        <fullName evidence="2">Uncharacterized protein</fullName>
    </submittedName>
</protein>
<name>A0ABD3MBH8_9STRA</name>
<comment type="caution">
    <text evidence="2">The sequence shown here is derived from an EMBL/GenBank/DDBJ whole genome shotgun (WGS) entry which is preliminary data.</text>
</comment>
<evidence type="ECO:0000256" key="1">
    <source>
        <dbReference type="SAM" id="MobiDB-lite"/>
    </source>
</evidence>
<evidence type="ECO:0000313" key="2">
    <source>
        <dbReference type="EMBL" id="KAL3760121.1"/>
    </source>
</evidence>
<keyword evidence="3" id="KW-1185">Reference proteome</keyword>
<accession>A0ABD3MBH8</accession>
<dbReference type="AlphaFoldDB" id="A0ABD3MBH8"/>
<proteinExistence type="predicted"/>
<gene>
    <name evidence="2" type="ORF">ACHAWU_002192</name>
</gene>